<sequence>QQQQQQQKQQQLKPIVDSLRHLQLQKVDNGSDDEFDEDDDDNDEVEEETFVKEIKDEQREDDKDSDDDNSSAANLTSLPAECLLLIAQWIVGGNNQLDYRSLCRLASVSRVFHRLAHDRLLWSMIGRRLWSIDCATRELVLSRAQPLFDGVYIGRCSYVRIGERDIGQCYRPCFLIEYYRYLRFHPPARGQALRGRVELLTSNDPPELLLPNLSLQSSLLTGEYEYQLPGSHSEPCLLRCVFRTRQTGGGGSGVGKRGAASSAAWERSVDYFCDFQVKPSASIAALQEEAAAPAPAGPGDDVEDGASKAARRRSRSATRWNCRIHWLRYEMAIRSSIRDSCVTEFDVTDRKAFPTLHFARVKSFTRECEDLYTRLPIEVMSTGNSTVGIQREGVVRAADGQLIIPASQRPDGSWRKPVRVREGYIPQEEVPLYKTRAAQQRKAEAAAALPRSHRRYEAPAATSAAGDALIASSSSAKAARRKRQKQQQQQQQQSQPVAPSQSASGAKPQQPQASETNSEWNESTGKRKQKQQQQQKLASKLNLMQQLEKLKLTD</sequence>
<feature type="region of interest" description="Disordered" evidence="2">
    <location>
        <begin position="289"/>
        <end position="310"/>
    </location>
</feature>
<evidence type="ECO:0000313" key="4">
    <source>
        <dbReference type="Proteomes" id="UP000095280"/>
    </source>
</evidence>
<dbReference type="InterPro" id="IPR015362">
    <property type="entry name" value="WIBG_mago-bd"/>
</dbReference>
<dbReference type="PANTHER" id="PTHR22959">
    <property type="entry name" value="PYM PROTEIN"/>
    <property type="match status" value="1"/>
</dbReference>
<dbReference type="AlphaFoldDB" id="A0A1I8IH49"/>
<feature type="domain" description="WIBG Mago-binding" evidence="3">
    <location>
        <begin position="400"/>
        <end position="426"/>
    </location>
</feature>
<name>A0A1I8IH49_9PLAT</name>
<dbReference type="Proteomes" id="UP000095280">
    <property type="component" value="Unplaced"/>
</dbReference>
<dbReference type="Pfam" id="PF19270">
    <property type="entry name" value="FBO_C"/>
    <property type="match status" value="1"/>
</dbReference>
<dbReference type="InterPro" id="IPR001810">
    <property type="entry name" value="F-box_dom"/>
</dbReference>
<reference evidence="5" key="1">
    <citation type="submission" date="2016-11" db="UniProtKB">
        <authorList>
            <consortium name="WormBaseParasite"/>
        </authorList>
    </citation>
    <scope>IDENTIFICATION</scope>
</reference>
<feature type="compositionally biased region" description="Low complexity" evidence="2">
    <location>
        <begin position="486"/>
        <end position="504"/>
    </location>
</feature>
<feature type="region of interest" description="Disordered" evidence="2">
    <location>
        <begin position="26"/>
        <end position="72"/>
    </location>
</feature>
<feature type="compositionally biased region" description="Low complexity" evidence="2">
    <location>
        <begin position="289"/>
        <end position="299"/>
    </location>
</feature>
<dbReference type="SUPFAM" id="SSF101931">
    <property type="entry name" value="Pym (Within the bgcn gene intron protein, WIBG), N-terminal domain"/>
    <property type="match status" value="1"/>
</dbReference>
<protein>
    <submittedName>
        <fullName evidence="5">Mago-bind domain-containing protein</fullName>
    </submittedName>
</protein>
<dbReference type="GO" id="GO:0005737">
    <property type="term" value="C:cytoplasm"/>
    <property type="evidence" value="ECO:0007669"/>
    <property type="project" value="TreeGrafter"/>
</dbReference>
<feature type="compositionally biased region" description="Acidic residues" evidence="2">
    <location>
        <begin position="30"/>
        <end position="48"/>
    </location>
</feature>
<dbReference type="SMART" id="SM01273">
    <property type="entry name" value="Mago-bind"/>
    <property type="match status" value="1"/>
</dbReference>
<dbReference type="GO" id="GO:0035145">
    <property type="term" value="C:exon-exon junction complex"/>
    <property type="evidence" value="ECO:0007669"/>
    <property type="project" value="TreeGrafter"/>
</dbReference>
<dbReference type="Pfam" id="PF12937">
    <property type="entry name" value="F-box-like"/>
    <property type="match status" value="1"/>
</dbReference>
<feature type="region of interest" description="Disordered" evidence="2">
    <location>
        <begin position="443"/>
        <end position="540"/>
    </location>
</feature>
<feature type="compositionally biased region" description="Basic and acidic residues" evidence="2">
    <location>
        <begin position="49"/>
        <end position="62"/>
    </location>
</feature>
<dbReference type="SUPFAM" id="SSF81383">
    <property type="entry name" value="F-box domain"/>
    <property type="match status" value="1"/>
</dbReference>
<dbReference type="WBParaSite" id="maker-uti_cns_0012752-snap-gene-0.4-mRNA-1">
    <property type="protein sequence ID" value="maker-uti_cns_0012752-snap-gene-0.4-mRNA-1"/>
    <property type="gene ID" value="maker-uti_cns_0012752-snap-gene-0.4"/>
</dbReference>
<feature type="compositionally biased region" description="Polar residues" evidence="2">
    <location>
        <begin position="507"/>
        <end position="523"/>
    </location>
</feature>
<dbReference type="InterPro" id="IPR036348">
    <property type="entry name" value="WIBG_N_sf"/>
</dbReference>
<accession>A0A1I8IH49</accession>
<dbReference type="Gene3D" id="1.20.1280.50">
    <property type="match status" value="1"/>
</dbReference>
<dbReference type="Pfam" id="PF09282">
    <property type="entry name" value="Mago-bind"/>
    <property type="match status" value="1"/>
</dbReference>
<proteinExistence type="inferred from homology"/>
<dbReference type="InterPro" id="IPR036047">
    <property type="entry name" value="F-box-like_dom_sf"/>
</dbReference>
<dbReference type="GO" id="GO:0003723">
    <property type="term" value="F:RNA binding"/>
    <property type="evidence" value="ECO:0007669"/>
    <property type="project" value="TreeGrafter"/>
</dbReference>
<dbReference type="PANTHER" id="PTHR22959:SF0">
    <property type="entry name" value="PARTNER OF Y14 AND MAGO"/>
    <property type="match status" value="1"/>
</dbReference>
<organism evidence="4 5">
    <name type="scientific">Macrostomum lignano</name>
    <dbReference type="NCBI Taxonomy" id="282301"/>
    <lineage>
        <taxon>Eukaryota</taxon>
        <taxon>Metazoa</taxon>
        <taxon>Spiralia</taxon>
        <taxon>Lophotrochozoa</taxon>
        <taxon>Platyhelminthes</taxon>
        <taxon>Rhabditophora</taxon>
        <taxon>Macrostomorpha</taxon>
        <taxon>Macrostomida</taxon>
        <taxon>Macrostomidae</taxon>
        <taxon>Macrostomum</taxon>
    </lineage>
</organism>
<evidence type="ECO:0000313" key="5">
    <source>
        <dbReference type="WBParaSite" id="maker-uti_cns_0012752-snap-gene-0.4-mRNA-1"/>
    </source>
</evidence>
<comment type="similarity">
    <text evidence="1">Belongs to the pym family.</text>
</comment>
<keyword evidence="4" id="KW-1185">Reference proteome</keyword>
<evidence type="ECO:0000256" key="2">
    <source>
        <dbReference type="SAM" id="MobiDB-lite"/>
    </source>
</evidence>
<dbReference type="InterPro" id="IPR045464">
    <property type="entry name" value="Hrt3/FBXO9_C"/>
</dbReference>
<evidence type="ECO:0000259" key="3">
    <source>
        <dbReference type="SMART" id="SM01273"/>
    </source>
</evidence>
<dbReference type="GO" id="GO:1903259">
    <property type="term" value="P:exon-exon junction complex disassembly"/>
    <property type="evidence" value="ECO:0007669"/>
    <property type="project" value="InterPro"/>
</dbReference>
<dbReference type="InterPro" id="IPR039333">
    <property type="entry name" value="PYM1"/>
</dbReference>
<evidence type="ECO:0000256" key="1">
    <source>
        <dbReference type="ARBA" id="ARBA00009394"/>
    </source>
</evidence>